<name>T1HKK3_RHOPR</name>
<organism evidence="1 2">
    <name type="scientific">Rhodnius prolixus</name>
    <name type="common">Triatomid bug</name>
    <dbReference type="NCBI Taxonomy" id="13249"/>
    <lineage>
        <taxon>Eukaryota</taxon>
        <taxon>Metazoa</taxon>
        <taxon>Ecdysozoa</taxon>
        <taxon>Arthropoda</taxon>
        <taxon>Hexapoda</taxon>
        <taxon>Insecta</taxon>
        <taxon>Pterygota</taxon>
        <taxon>Neoptera</taxon>
        <taxon>Paraneoptera</taxon>
        <taxon>Hemiptera</taxon>
        <taxon>Heteroptera</taxon>
        <taxon>Panheteroptera</taxon>
        <taxon>Cimicomorpha</taxon>
        <taxon>Reduviidae</taxon>
        <taxon>Triatominae</taxon>
        <taxon>Rhodnius</taxon>
    </lineage>
</organism>
<keyword evidence="2" id="KW-1185">Reference proteome</keyword>
<protein>
    <submittedName>
        <fullName evidence="1">Uncharacterized protein</fullName>
    </submittedName>
</protein>
<dbReference type="HOGENOM" id="CLU_3034874_0_0_1"/>
<reference evidence="1" key="1">
    <citation type="submission" date="2015-05" db="UniProtKB">
        <authorList>
            <consortium name="EnsemblMetazoa"/>
        </authorList>
    </citation>
    <scope>IDENTIFICATION</scope>
</reference>
<dbReference type="EMBL" id="ACPB03000923">
    <property type="status" value="NOT_ANNOTATED_CDS"/>
    <property type="molecule type" value="Genomic_DNA"/>
</dbReference>
<dbReference type="InParanoid" id="T1HKK3"/>
<dbReference type="Proteomes" id="UP000015103">
    <property type="component" value="Unassembled WGS sequence"/>
</dbReference>
<evidence type="ECO:0000313" key="2">
    <source>
        <dbReference type="Proteomes" id="UP000015103"/>
    </source>
</evidence>
<proteinExistence type="predicted"/>
<evidence type="ECO:0000313" key="1">
    <source>
        <dbReference type="EnsemblMetazoa" id="RPRC004577-PA"/>
    </source>
</evidence>
<dbReference type="AlphaFoldDB" id="T1HKK3"/>
<dbReference type="EnsemblMetazoa" id="RPRC004577-RA">
    <property type="protein sequence ID" value="RPRC004577-PA"/>
    <property type="gene ID" value="RPRC004577"/>
</dbReference>
<accession>T1HKK3</accession>
<sequence length="55" mass="6370">MWNILNHNLLHLQIIQIIGYILMPDFLLPHIITFIILVEKISRIIPDIAIGPNDV</sequence>